<dbReference type="EC" id="1.17.4.4" evidence="3"/>
<dbReference type="CTD" id="3346188"/>
<evidence type="ECO:0000256" key="6">
    <source>
        <dbReference type="ARBA" id="ARBA00022824"/>
    </source>
</evidence>
<dbReference type="PANTHER" id="PTHR14519:SF8">
    <property type="entry name" value="VITAMIN K EPOXIDE REDUCTASE COMPLEX SUBUNIT 1"/>
    <property type="match status" value="1"/>
</dbReference>
<evidence type="ECO:0000313" key="15">
    <source>
        <dbReference type="RefSeq" id="XP_018020355.1"/>
    </source>
</evidence>
<reference evidence="15" key="1">
    <citation type="submission" date="2025-08" db="UniProtKB">
        <authorList>
            <consortium name="RefSeq"/>
        </authorList>
    </citation>
    <scope>IDENTIFICATION</scope>
</reference>
<dbReference type="Proteomes" id="UP000694843">
    <property type="component" value="Unplaced"/>
</dbReference>
<dbReference type="Gene3D" id="1.20.1440.130">
    <property type="entry name" value="VKOR domain"/>
    <property type="match status" value="1"/>
</dbReference>
<evidence type="ECO:0000256" key="9">
    <source>
        <dbReference type="ARBA" id="ARBA00023136"/>
    </source>
</evidence>
<dbReference type="RefSeq" id="XP_018020355.1">
    <property type="nucleotide sequence ID" value="XM_018164866.2"/>
</dbReference>
<protein>
    <recommendedName>
        <fullName evidence="3">vitamin-K-epoxide reductase (warfarin-sensitive)</fullName>
        <ecNumber evidence="3">1.17.4.4</ecNumber>
    </recommendedName>
</protein>
<name>A0A8B7P313_HYAAZ</name>
<dbReference type="InterPro" id="IPR038354">
    <property type="entry name" value="VKOR_sf"/>
</dbReference>
<comment type="subcellular location">
    <subcellularLocation>
        <location evidence="1">Endoplasmic reticulum membrane</location>
        <topology evidence="1">Multi-pass membrane protein</topology>
    </subcellularLocation>
</comment>
<evidence type="ECO:0000256" key="12">
    <source>
        <dbReference type="SAM" id="Phobius"/>
    </source>
</evidence>
<dbReference type="OMA" id="YVINFAL"/>
<dbReference type="InterPro" id="IPR042406">
    <property type="entry name" value="VKORC1/VKORC1L1"/>
</dbReference>
<evidence type="ECO:0000256" key="2">
    <source>
        <dbReference type="ARBA" id="ARBA00006214"/>
    </source>
</evidence>
<evidence type="ECO:0000256" key="1">
    <source>
        <dbReference type="ARBA" id="ARBA00004477"/>
    </source>
</evidence>
<keyword evidence="14" id="KW-1185">Reference proteome</keyword>
<keyword evidence="11" id="KW-0676">Redox-active center</keyword>
<dbReference type="GO" id="GO:0042373">
    <property type="term" value="P:vitamin K metabolic process"/>
    <property type="evidence" value="ECO:0007669"/>
    <property type="project" value="InterPro"/>
</dbReference>
<evidence type="ECO:0000256" key="7">
    <source>
        <dbReference type="ARBA" id="ARBA00022989"/>
    </source>
</evidence>
<feature type="transmembrane region" description="Helical" evidence="12">
    <location>
        <begin position="129"/>
        <end position="155"/>
    </location>
</feature>
<keyword evidence="6" id="KW-0256">Endoplasmic reticulum</keyword>
<keyword evidence="9 12" id="KW-0472">Membrane</keyword>
<keyword evidence="10" id="KW-1015">Disulfide bond</keyword>
<keyword evidence="7 12" id="KW-1133">Transmembrane helix</keyword>
<proteinExistence type="inferred from homology"/>
<dbReference type="PANTHER" id="PTHR14519">
    <property type="entry name" value="VITAMIN K EPOXIDE REDUCTASE COMPLEX, SUBUNIT 1"/>
    <property type="match status" value="1"/>
</dbReference>
<feature type="domain" description="Vitamin K epoxide reductase" evidence="13">
    <location>
        <begin position="7"/>
        <end position="155"/>
    </location>
</feature>
<dbReference type="GO" id="GO:0048038">
    <property type="term" value="F:quinone binding"/>
    <property type="evidence" value="ECO:0007669"/>
    <property type="project" value="UniProtKB-KW"/>
</dbReference>
<keyword evidence="4 12" id="KW-0812">Transmembrane</keyword>
<evidence type="ECO:0000256" key="4">
    <source>
        <dbReference type="ARBA" id="ARBA00022692"/>
    </source>
</evidence>
<dbReference type="SMART" id="SM00756">
    <property type="entry name" value="VKc"/>
    <property type="match status" value="1"/>
</dbReference>
<dbReference type="AlphaFoldDB" id="A0A8B7P313"/>
<evidence type="ECO:0000256" key="11">
    <source>
        <dbReference type="ARBA" id="ARBA00023284"/>
    </source>
</evidence>
<feature type="transmembrane region" description="Helical" evidence="12">
    <location>
        <begin position="77"/>
        <end position="96"/>
    </location>
</feature>
<dbReference type="CDD" id="cd12917">
    <property type="entry name" value="VKOR_euk"/>
    <property type="match status" value="1"/>
</dbReference>
<dbReference type="GO" id="GO:0047057">
    <property type="term" value="F:vitamin-K-epoxide reductase (warfarin-sensitive) activity"/>
    <property type="evidence" value="ECO:0007669"/>
    <property type="project" value="UniProtKB-EC"/>
</dbReference>
<evidence type="ECO:0000256" key="8">
    <source>
        <dbReference type="ARBA" id="ARBA00023002"/>
    </source>
</evidence>
<keyword evidence="8" id="KW-0560">Oxidoreductase</keyword>
<dbReference type="GO" id="GO:0005789">
    <property type="term" value="C:endoplasmic reticulum membrane"/>
    <property type="evidence" value="ECO:0007669"/>
    <property type="project" value="UniProtKB-SubCell"/>
</dbReference>
<evidence type="ECO:0000256" key="3">
    <source>
        <dbReference type="ARBA" id="ARBA00012278"/>
    </source>
</evidence>
<dbReference type="Pfam" id="PF07884">
    <property type="entry name" value="VKOR"/>
    <property type="match status" value="1"/>
</dbReference>
<evidence type="ECO:0000256" key="5">
    <source>
        <dbReference type="ARBA" id="ARBA00022719"/>
    </source>
</evidence>
<dbReference type="OrthoDB" id="17010at2759"/>
<sequence>MPISSAFLYSRVLNSFLSLTGILISLYSVFIEVKKGLDKNYVAFCDIDDLFACSKVFSSKFGKGFGLVAPYLGEDHVLNQPNAVYGTLLYAALLVLSQVKRNWAAKLQLGLVILANCATPYLAYLLYKVIKAVCVLCVAIYIVNALLLGVALWRVSALGPVGKRRRNGYRKKSSKKDQ</sequence>
<evidence type="ECO:0000313" key="14">
    <source>
        <dbReference type="Proteomes" id="UP000694843"/>
    </source>
</evidence>
<evidence type="ECO:0000259" key="13">
    <source>
        <dbReference type="SMART" id="SM00756"/>
    </source>
</evidence>
<evidence type="ECO:0000256" key="10">
    <source>
        <dbReference type="ARBA" id="ARBA00023157"/>
    </source>
</evidence>
<comment type="similarity">
    <text evidence="2">Belongs to the VKOR family.</text>
</comment>
<feature type="transmembrane region" description="Helical" evidence="12">
    <location>
        <begin position="103"/>
        <end position="123"/>
    </location>
</feature>
<dbReference type="GeneID" id="108676735"/>
<accession>A0A8B7P313</accession>
<feature type="transmembrane region" description="Helical" evidence="12">
    <location>
        <begin position="12"/>
        <end position="31"/>
    </location>
</feature>
<gene>
    <name evidence="15" type="primary">LOC108676735</name>
</gene>
<organism evidence="14 15">
    <name type="scientific">Hyalella azteca</name>
    <name type="common">Amphipod</name>
    <dbReference type="NCBI Taxonomy" id="294128"/>
    <lineage>
        <taxon>Eukaryota</taxon>
        <taxon>Metazoa</taxon>
        <taxon>Ecdysozoa</taxon>
        <taxon>Arthropoda</taxon>
        <taxon>Crustacea</taxon>
        <taxon>Multicrustacea</taxon>
        <taxon>Malacostraca</taxon>
        <taxon>Eumalacostraca</taxon>
        <taxon>Peracarida</taxon>
        <taxon>Amphipoda</taxon>
        <taxon>Senticaudata</taxon>
        <taxon>Talitrida</taxon>
        <taxon>Talitroidea</taxon>
        <taxon>Hyalellidae</taxon>
        <taxon>Hyalella</taxon>
    </lineage>
</organism>
<dbReference type="InterPro" id="IPR012932">
    <property type="entry name" value="VKOR"/>
</dbReference>
<dbReference type="KEGG" id="hazt:108676735"/>
<keyword evidence="5" id="KW-0874">Quinone</keyword>